<gene>
    <name evidence="1" type="ORF">TNCT_144601</name>
</gene>
<organism evidence="1 2">
    <name type="scientific">Trichonephila clavata</name>
    <name type="common">Joro spider</name>
    <name type="synonym">Nephila clavata</name>
    <dbReference type="NCBI Taxonomy" id="2740835"/>
    <lineage>
        <taxon>Eukaryota</taxon>
        <taxon>Metazoa</taxon>
        <taxon>Ecdysozoa</taxon>
        <taxon>Arthropoda</taxon>
        <taxon>Chelicerata</taxon>
        <taxon>Arachnida</taxon>
        <taxon>Araneae</taxon>
        <taxon>Araneomorphae</taxon>
        <taxon>Entelegynae</taxon>
        <taxon>Araneoidea</taxon>
        <taxon>Nephilidae</taxon>
        <taxon>Trichonephila</taxon>
    </lineage>
</organism>
<dbReference type="EMBL" id="BMAO01028526">
    <property type="protein sequence ID" value="GFR25401.1"/>
    <property type="molecule type" value="Genomic_DNA"/>
</dbReference>
<reference evidence="1" key="1">
    <citation type="submission" date="2020-07" db="EMBL/GenBank/DDBJ databases">
        <title>Multicomponent nature underlies the extraordinary mechanical properties of spider dragline silk.</title>
        <authorList>
            <person name="Kono N."/>
            <person name="Nakamura H."/>
            <person name="Mori M."/>
            <person name="Yoshida Y."/>
            <person name="Ohtoshi R."/>
            <person name="Malay A.D."/>
            <person name="Moran D.A.P."/>
            <person name="Tomita M."/>
            <person name="Numata K."/>
            <person name="Arakawa K."/>
        </authorList>
    </citation>
    <scope>NUCLEOTIDE SEQUENCE</scope>
</reference>
<sequence>MKVNERNVAGMFRSIFPDSAISGAGAVKEISNEEIFIRVTDWDFKDARGYMMKDNDSLVSNRTLRYQTHISNEGRVKGCVSKHIFLDFLRIRIDVFRLCGVYNDQLLFKGHINVHFSTRDR</sequence>
<keyword evidence="2" id="KW-1185">Reference proteome</keyword>
<proteinExistence type="predicted"/>
<evidence type="ECO:0000313" key="2">
    <source>
        <dbReference type="Proteomes" id="UP000887116"/>
    </source>
</evidence>
<name>A0A8X6K0M9_TRICU</name>
<dbReference type="AlphaFoldDB" id="A0A8X6K0M9"/>
<evidence type="ECO:0000313" key="1">
    <source>
        <dbReference type="EMBL" id="GFR25401.1"/>
    </source>
</evidence>
<dbReference type="Proteomes" id="UP000887116">
    <property type="component" value="Unassembled WGS sequence"/>
</dbReference>
<protein>
    <submittedName>
        <fullName evidence="1">Uncharacterized protein</fullName>
    </submittedName>
</protein>
<accession>A0A8X6K0M9</accession>
<comment type="caution">
    <text evidence="1">The sequence shown here is derived from an EMBL/GenBank/DDBJ whole genome shotgun (WGS) entry which is preliminary data.</text>
</comment>